<dbReference type="PANTHER" id="PTHR24559">
    <property type="entry name" value="TRANSPOSON TY3-I GAG-POL POLYPROTEIN"/>
    <property type="match status" value="1"/>
</dbReference>
<keyword evidence="6" id="KW-0540">Nuclease</keyword>
<keyword evidence="7" id="KW-0255">Endonuclease</keyword>
<dbReference type="FunFam" id="3.10.10.10:FF:000007">
    <property type="entry name" value="Retrovirus-related Pol polyprotein from transposon 17.6-like Protein"/>
    <property type="match status" value="1"/>
</dbReference>
<evidence type="ECO:0000256" key="6">
    <source>
        <dbReference type="ARBA" id="ARBA00022722"/>
    </source>
</evidence>
<evidence type="ECO:0000256" key="8">
    <source>
        <dbReference type="ARBA" id="ARBA00022801"/>
    </source>
</evidence>
<evidence type="ECO:0000256" key="2">
    <source>
        <dbReference type="ARBA" id="ARBA00012180"/>
    </source>
</evidence>
<dbReference type="EMBL" id="JANPWB010000009">
    <property type="protein sequence ID" value="KAJ1148374.1"/>
    <property type="molecule type" value="Genomic_DNA"/>
</dbReference>
<dbReference type="CDD" id="cd01647">
    <property type="entry name" value="RT_LTR"/>
    <property type="match status" value="1"/>
</dbReference>
<dbReference type="EC" id="3.1.26.4" evidence="2"/>
<dbReference type="InterPro" id="IPR053134">
    <property type="entry name" value="RNA-dir_DNA_polymerase"/>
</dbReference>
<evidence type="ECO:0000313" key="12">
    <source>
        <dbReference type="Proteomes" id="UP001066276"/>
    </source>
</evidence>
<gene>
    <name evidence="11" type="ORF">NDU88_001211</name>
</gene>
<evidence type="ECO:0000256" key="3">
    <source>
        <dbReference type="ARBA" id="ARBA00022670"/>
    </source>
</evidence>
<comment type="similarity">
    <text evidence="1">Belongs to the beta type-B retroviral polymerase family. HERV class-II K(HML-2) pol subfamily.</text>
</comment>
<dbReference type="Gene3D" id="3.30.70.270">
    <property type="match status" value="1"/>
</dbReference>
<feature type="non-terminal residue" evidence="11">
    <location>
        <position position="218"/>
    </location>
</feature>
<dbReference type="SUPFAM" id="SSF56672">
    <property type="entry name" value="DNA/RNA polymerases"/>
    <property type="match status" value="1"/>
</dbReference>
<keyword evidence="5" id="KW-0548">Nucleotidyltransferase</keyword>
<evidence type="ECO:0000256" key="9">
    <source>
        <dbReference type="ARBA" id="ARBA00022918"/>
    </source>
</evidence>
<dbReference type="Proteomes" id="UP001066276">
    <property type="component" value="Chromosome 5"/>
</dbReference>
<keyword evidence="12" id="KW-1185">Reference proteome</keyword>
<evidence type="ECO:0000256" key="5">
    <source>
        <dbReference type="ARBA" id="ARBA00022695"/>
    </source>
</evidence>
<proteinExistence type="inferred from homology"/>
<protein>
    <recommendedName>
        <fullName evidence="2">ribonuclease H</fullName>
        <ecNumber evidence="2">3.1.26.4</ecNumber>
    </recommendedName>
</protein>
<dbReference type="InterPro" id="IPR043502">
    <property type="entry name" value="DNA/RNA_pol_sf"/>
</dbReference>
<dbReference type="PROSITE" id="PS50878">
    <property type="entry name" value="RT_POL"/>
    <property type="match status" value="1"/>
</dbReference>
<evidence type="ECO:0000256" key="4">
    <source>
        <dbReference type="ARBA" id="ARBA00022679"/>
    </source>
</evidence>
<name>A0AAV7R7X3_PLEWA</name>
<keyword evidence="9" id="KW-0695">RNA-directed DNA polymerase</keyword>
<dbReference type="Gene3D" id="3.10.10.10">
    <property type="entry name" value="HIV Type 1 Reverse Transcriptase, subunit A, domain 1"/>
    <property type="match status" value="1"/>
</dbReference>
<sequence length="218" mass="25338">RHNPYINWETRTISLTSSFCQQNCYSTTSYWTPKRSCQSTKDNTNSINTIQGVPDCYQEYIRIFQKPSNPILPPHRSYDCAIPLIPDEVVPFGRMYSLTDQEKKVLREYLDDNLHNGLIAPSTSPAGAPLFFVPKKTKDLRPCVDFRELNRITIKDRYPLPLIRDILDAIQGAKIFTKLDLRGAYHLLRIKEGDEWKTAFRTPFGHYEYRVMPFGLTN</sequence>
<dbReference type="InterPro" id="IPR043128">
    <property type="entry name" value="Rev_trsase/Diguanyl_cyclase"/>
</dbReference>
<dbReference type="GO" id="GO:0004523">
    <property type="term" value="F:RNA-DNA hybrid ribonuclease activity"/>
    <property type="evidence" value="ECO:0007669"/>
    <property type="project" value="UniProtKB-EC"/>
</dbReference>
<comment type="caution">
    <text evidence="11">The sequence shown here is derived from an EMBL/GenBank/DDBJ whole genome shotgun (WGS) entry which is preliminary data.</text>
</comment>
<dbReference type="GO" id="GO:0006508">
    <property type="term" value="P:proteolysis"/>
    <property type="evidence" value="ECO:0007669"/>
    <property type="project" value="UniProtKB-KW"/>
</dbReference>
<evidence type="ECO:0000256" key="1">
    <source>
        <dbReference type="ARBA" id="ARBA00010879"/>
    </source>
</evidence>
<keyword evidence="3" id="KW-0645">Protease</keyword>
<accession>A0AAV7R7X3</accession>
<keyword evidence="4" id="KW-0808">Transferase</keyword>
<organism evidence="11 12">
    <name type="scientific">Pleurodeles waltl</name>
    <name type="common">Iberian ribbed newt</name>
    <dbReference type="NCBI Taxonomy" id="8319"/>
    <lineage>
        <taxon>Eukaryota</taxon>
        <taxon>Metazoa</taxon>
        <taxon>Chordata</taxon>
        <taxon>Craniata</taxon>
        <taxon>Vertebrata</taxon>
        <taxon>Euteleostomi</taxon>
        <taxon>Amphibia</taxon>
        <taxon>Batrachia</taxon>
        <taxon>Caudata</taxon>
        <taxon>Salamandroidea</taxon>
        <taxon>Salamandridae</taxon>
        <taxon>Pleurodelinae</taxon>
        <taxon>Pleurodeles</taxon>
    </lineage>
</organism>
<dbReference type="AlphaFoldDB" id="A0AAV7R7X3"/>
<dbReference type="PANTHER" id="PTHR24559:SF440">
    <property type="entry name" value="RIBONUCLEASE H"/>
    <property type="match status" value="1"/>
</dbReference>
<evidence type="ECO:0000256" key="7">
    <source>
        <dbReference type="ARBA" id="ARBA00022759"/>
    </source>
</evidence>
<evidence type="ECO:0000259" key="10">
    <source>
        <dbReference type="PROSITE" id="PS50878"/>
    </source>
</evidence>
<evidence type="ECO:0000313" key="11">
    <source>
        <dbReference type="EMBL" id="KAJ1148374.1"/>
    </source>
</evidence>
<feature type="domain" description="Reverse transcriptase" evidence="10">
    <location>
        <begin position="114"/>
        <end position="218"/>
    </location>
</feature>
<dbReference type="GO" id="GO:0008233">
    <property type="term" value="F:peptidase activity"/>
    <property type="evidence" value="ECO:0007669"/>
    <property type="project" value="UniProtKB-KW"/>
</dbReference>
<feature type="non-terminal residue" evidence="11">
    <location>
        <position position="1"/>
    </location>
</feature>
<dbReference type="GO" id="GO:0003964">
    <property type="term" value="F:RNA-directed DNA polymerase activity"/>
    <property type="evidence" value="ECO:0007669"/>
    <property type="project" value="UniProtKB-KW"/>
</dbReference>
<reference evidence="11" key="1">
    <citation type="journal article" date="2022" name="bioRxiv">
        <title>Sequencing and chromosome-scale assembly of the giantPleurodeles waltlgenome.</title>
        <authorList>
            <person name="Brown T."/>
            <person name="Elewa A."/>
            <person name="Iarovenko S."/>
            <person name="Subramanian E."/>
            <person name="Araus A.J."/>
            <person name="Petzold A."/>
            <person name="Susuki M."/>
            <person name="Suzuki K.-i.T."/>
            <person name="Hayashi T."/>
            <person name="Toyoda A."/>
            <person name="Oliveira C."/>
            <person name="Osipova E."/>
            <person name="Leigh N.D."/>
            <person name="Simon A."/>
            <person name="Yun M.H."/>
        </authorList>
    </citation>
    <scope>NUCLEOTIDE SEQUENCE</scope>
    <source>
        <strain evidence="11">20211129_DDA</strain>
        <tissue evidence="11">Liver</tissue>
    </source>
</reference>
<dbReference type="Pfam" id="PF00078">
    <property type="entry name" value="RVT_1"/>
    <property type="match status" value="1"/>
</dbReference>
<dbReference type="InterPro" id="IPR000477">
    <property type="entry name" value="RT_dom"/>
</dbReference>
<keyword evidence="8" id="KW-0378">Hydrolase</keyword>